<dbReference type="EMBL" id="CR548612">
    <property type="protein sequence ID" value="CAH03318.1"/>
    <property type="molecule type" value="Genomic_DNA"/>
</dbReference>
<feature type="chain" id="PRO_5004272048" description="Transmembrane protein" evidence="1">
    <location>
        <begin position="20"/>
        <end position="240"/>
    </location>
</feature>
<protein>
    <recommendedName>
        <fullName evidence="4">Transmembrane protein</fullName>
    </recommendedName>
</protein>
<keyword evidence="1" id="KW-0732">Signal</keyword>
<dbReference type="RefSeq" id="XP_001346945.1">
    <property type="nucleotide sequence ID" value="XM_001346909.1"/>
</dbReference>
<name>Q6BGA2_PARTE</name>
<dbReference type="KEGG" id="ptm:PTMB.120c"/>
<organism evidence="2 3">
    <name type="scientific">Paramecium tetraurelia</name>
    <dbReference type="NCBI Taxonomy" id="5888"/>
    <lineage>
        <taxon>Eukaryota</taxon>
        <taxon>Sar</taxon>
        <taxon>Alveolata</taxon>
        <taxon>Ciliophora</taxon>
        <taxon>Intramacronucleata</taxon>
        <taxon>Oligohymenophorea</taxon>
        <taxon>Peniculida</taxon>
        <taxon>Parameciidae</taxon>
        <taxon>Paramecium</taxon>
    </lineage>
</organism>
<proteinExistence type="predicted"/>
<dbReference type="AlphaFoldDB" id="Q6BGA2"/>
<dbReference type="InParanoid" id="Q6BGA2"/>
<dbReference type="GeneID" id="79573752"/>
<feature type="signal peptide" evidence="1">
    <location>
        <begin position="1"/>
        <end position="19"/>
    </location>
</feature>
<sequence>MLQKLIILIVILIFNPAQNIHLNSYLFSNQSVSFSIIRINKFLIMLFQKSLLSLITMFDCNSYPIQKVCIDGRYFLAYPIYIIRQANQKESSQNLEIKIEEHKQNDNTSLQYQYNNDTINFDPYMFPGQSKNYYKIIGNKLASFIIKYFDKTEIIKDKTIEKFLKTKKSKRAKKHMILLMKSKIARQIVKIYFGNYLWCSSILEQMKSDIQFYLCLNKQIFRRKSKQKKNPESIQFQEQN</sequence>
<gene>
    <name evidence="2" type="ORF">PTMB.120c</name>
</gene>
<keyword evidence="3" id="KW-1185">Reference proteome</keyword>
<evidence type="ECO:0000313" key="2">
    <source>
        <dbReference type="EMBL" id="CAH03318.1"/>
    </source>
</evidence>
<dbReference type="Proteomes" id="UP000000600">
    <property type="component" value="Chromosome"/>
</dbReference>
<reference evidence="2 3" key="1">
    <citation type="journal article" date="2004" name="Curr. Biol.">
        <title>High coding density on the largest Paramecium tetraurelia somatic chromosome.</title>
        <authorList>
            <person name="Zagulski M."/>
            <person name="Nowak J.K."/>
            <person name="Le Mouel A."/>
            <person name="Nowacki M."/>
            <person name="Migdalski A."/>
            <person name="Gromadka R."/>
            <person name="Noel B."/>
            <person name="Blanc I."/>
            <person name="Dessen P."/>
            <person name="Wincker P."/>
            <person name="Keller A.M."/>
            <person name="Cohen J."/>
            <person name="Meyer E."/>
            <person name="Sperling L."/>
        </authorList>
    </citation>
    <scope>NUCLEOTIDE SEQUENCE [LARGE SCALE GENOMIC DNA]</scope>
    <source>
        <strain evidence="2 3">Stock d4-2</strain>
    </source>
</reference>
<evidence type="ECO:0008006" key="4">
    <source>
        <dbReference type="Google" id="ProtNLM"/>
    </source>
</evidence>
<evidence type="ECO:0000313" key="3">
    <source>
        <dbReference type="Proteomes" id="UP000000600"/>
    </source>
</evidence>
<accession>Q6BGA2</accession>
<evidence type="ECO:0000256" key="1">
    <source>
        <dbReference type="SAM" id="SignalP"/>
    </source>
</evidence>